<accession>A0A2N3N2X3</accession>
<feature type="signal peptide" evidence="1">
    <location>
        <begin position="1"/>
        <end position="21"/>
    </location>
</feature>
<keyword evidence="1" id="KW-0732">Signal</keyword>
<keyword evidence="3" id="KW-1185">Reference proteome</keyword>
<dbReference type="CDD" id="cd00866">
    <property type="entry name" value="PEBP_euk"/>
    <property type="match status" value="1"/>
</dbReference>
<sequence length="287" mass="30536">MYASLSNVLGLALSTCALVEAMSTDSTIIRRQNGVNANSVSTAEFKSRFEQSGIVPEIIAALDPAVSFYASYKTSTGGDALLVPGSTLTVAEASLPFEFSVENLNNATNITSSTRYLIYLLDADAPSRDQPNARNLRHYLAGNYSLSTSTSSVLPTAQRLFLPSTMSFPFTPFQEPQPAANTGVHRFIYALYTQPPQFNTANFDSVGMSPETSNWSLPEWRMQLGLGPAIGATFFTIDTNANNGQGTSGQVDTAAQGGVTTASASSLSSPTFVAAFMALTLATRLMM</sequence>
<dbReference type="PANTHER" id="PTHR11362">
    <property type="entry name" value="PHOSPHATIDYLETHANOLAMINE-BINDING PROTEIN"/>
    <property type="match status" value="1"/>
</dbReference>
<dbReference type="InterPro" id="IPR036610">
    <property type="entry name" value="PEBP-like_sf"/>
</dbReference>
<evidence type="ECO:0000313" key="2">
    <source>
        <dbReference type="EMBL" id="PKS06762.1"/>
    </source>
</evidence>
<dbReference type="InParanoid" id="A0A2N3N2X3"/>
<dbReference type="STRING" id="41688.A0A2N3N2X3"/>
<dbReference type="Gene3D" id="3.90.280.10">
    <property type="entry name" value="PEBP-like"/>
    <property type="match status" value="1"/>
</dbReference>
<dbReference type="InterPro" id="IPR008914">
    <property type="entry name" value="PEBP"/>
</dbReference>
<protein>
    <recommendedName>
        <fullName evidence="4">PEBP-like protein</fullName>
    </recommendedName>
</protein>
<evidence type="ECO:0008006" key="4">
    <source>
        <dbReference type="Google" id="ProtNLM"/>
    </source>
</evidence>
<proteinExistence type="predicted"/>
<dbReference type="EMBL" id="NLAX01001033">
    <property type="protein sequence ID" value="PKS06762.1"/>
    <property type="molecule type" value="Genomic_DNA"/>
</dbReference>
<name>A0A2N3N2X3_9PEZI</name>
<comment type="caution">
    <text evidence="2">The sequence shown here is derived from an EMBL/GenBank/DDBJ whole genome shotgun (WGS) entry which is preliminary data.</text>
</comment>
<dbReference type="Pfam" id="PF01161">
    <property type="entry name" value="PBP"/>
    <property type="match status" value="1"/>
</dbReference>
<evidence type="ECO:0000313" key="3">
    <source>
        <dbReference type="Proteomes" id="UP000233524"/>
    </source>
</evidence>
<feature type="chain" id="PRO_5014742632" description="PEBP-like protein" evidence="1">
    <location>
        <begin position="22"/>
        <end position="287"/>
    </location>
</feature>
<evidence type="ECO:0000256" key="1">
    <source>
        <dbReference type="SAM" id="SignalP"/>
    </source>
</evidence>
<dbReference type="PANTHER" id="PTHR11362:SF82">
    <property type="entry name" value="PHOSPHATIDYLETHANOLAMINE-BINDING PROTEIN 4"/>
    <property type="match status" value="1"/>
</dbReference>
<dbReference type="VEuPathDB" id="FungiDB:jhhlp_006836"/>
<dbReference type="SUPFAM" id="SSF49777">
    <property type="entry name" value="PEBP-like"/>
    <property type="match status" value="1"/>
</dbReference>
<gene>
    <name evidence="2" type="ORF">jhhlp_006836</name>
</gene>
<dbReference type="InterPro" id="IPR035810">
    <property type="entry name" value="PEBP_euk"/>
</dbReference>
<dbReference type="AlphaFoldDB" id="A0A2N3N2X3"/>
<dbReference type="Proteomes" id="UP000233524">
    <property type="component" value="Unassembled WGS sequence"/>
</dbReference>
<reference evidence="2 3" key="1">
    <citation type="journal article" date="2017" name="G3 (Bethesda)">
        <title>First Draft Genome Sequence of the Pathogenic Fungus Lomentospora prolificans (Formerly Scedosporium prolificans).</title>
        <authorList>
            <person name="Luo R."/>
            <person name="Zimin A."/>
            <person name="Workman R."/>
            <person name="Fan Y."/>
            <person name="Pertea G."/>
            <person name="Grossman N."/>
            <person name="Wear M.P."/>
            <person name="Jia B."/>
            <person name="Miller H."/>
            <person name="Casadevall A."/>
            <person name="Timp W."/>
            <person name="Zhang S.X."/>
            <person name="Salzberg S.L."/>
        </authorList>
    </citation>
    <scope>NUCLEOTIDE SEQUENCE [LARGE SCALE GENOMIC DNA]</scope>
    <source>
        <strain evidence="2 3">JHH-5317</strain>
    </source>
</reference>
<dbReference type="OrthoDB" id="2506647at2759"/>
<organism evidence="2 3">
    <name type="scientific">Lomentospora prolificans</name>
    <dbReference type="NCBI Taxonomy" id="41688"/>
    <lineage>
        <taxon>Eukaryota</taxon>
        <taxon>Fungi</taxon>
        <taxon>Dikarya</taxon>
        <taxon>Ascomycota</taxon>
        <taxon>Pezizomycotina</taxon>
        <taxon>Sordariomycetes</taxon>
        <taxon>Hypocreomycetidae</taxon>
        <taxon>Microascales</taxon>
        <taxon>Microascaceae</taxon>
        <taxon>Lomentospora</taxon>
    </lineage>
</organism>